<dbReference type="OrthoDB" id="543373at2759"/>
<gene>
    <name evidence="12" type="ORF">GUITHDRAFT_164792</name>
</gene>
<dbReference type="InterPro" id="IPR000357">
    <property type="entry name" value="HEAT"/>
</dbReference>
<dbReference type="SMART" id="SM01349">
    <property type="entry name" value="TOG"/>
    <property type="match status" value="1"/>
</dbReference>
<dbReference type="EnsemblProtists" id="EKX39908">
    <property type="protein sequence ID" value="EKX39908"/>
    <property type="gene ID" value="GUITHDRAFT_164792"/>
</dbReference>
<dbReference type="GO" id="GO:0005634">
    <property type="term" value="C:nucleus"/>
    <property type="evidence" value="ECO:0007669"/>
    <property type="project" value="UniProtKB-SubCell"/>
</dbReference>
<keyword evidence="8" id="KW-0539">Nucleus</keyword>
<comment type="subcellular location">
    <subcellularLocation>
        <location evidence="2">Cytoplasm</location>
    </subcellularLocation>
    <subcellularLocation>
        <location evidence="1">Nucleus</location>
    </subcellularLocation>
</comment>
<dbReference type="InterPro" id="IPR058584">
    <property type="entry name" value="IMB1_TNPO1-like_TPR"/>
</dbReference>
<dbReference type="KEGG" id="gtt:GUITHDRAFT_164792"/>
<dbReference type="PROSITE" id="PS50077">
    <property type="entry name" value="HEAT_REPEAT"/>
    <property type="match status" value="1"/>
</dbReference>
<dbReference type="GO" id="GO:0005737">
    <property type="term" value="C:cytoplasm"/>
    <property type="evidence" value="ECO:0007669"/>
    <property type="project" value="UniProtKB-SubCell"/>
</dbReference>
<evidence type="ECO:0000256" key="3">
    <source>
        <dbReference type="ARBA" id="ARBA00022448"/>
    </source>
</evidence>
<evidence type="ECO:0000256" key="9">
    <source>
        <dbReference type="PROSITE-ProRule" id="PRU00103"/>
    </source>
</evidence>
<dbReference type="InterPro" id="IPR040122">
    <property type="entry name" value="Importin_beta"/>
</dbReference>
<dbReference type="Pfam" id="PF18808">
    <property type="entry name" value="Importin_rep_4"/>
    <property type="match status" value="1"/>
</dbReference>
<keyword evidence="6" id="KW-0653">Protein transport</keyword>
<reference evidence="12 14" key="1">
    <citation type="journal article" date="2012" name="Nature">
        <title>Algal genomes reveal evolutionary mosaicism and the fate of nucleomorphs.</title>
        <authorList>
            <consortium name="DOE Joint Genome Institute"/>
            <person name="Curtis B.A."/>
            <person name="Tanifuji G."/>
            <person name="Burki F."/>
            <person name="Gruber A."/>
            <person name="Irimia M."/>
            <person name="Maruyama S."/>
            <person name="Arias M.C."/>
            <person name="Ball S.G."/>
            <person name="Gile G.H."/>
            <person name="Hirakawa Y."/>
            <person name="Hopkins J.F."/>
            <person name="Kuo A."/>
            <person name="Rensing S.A."/>
            <person name="Schmutz J."/>
            <person name="Symeonidi A."/>
            <person name="Elias M."/>
            <person name="Eveleigh R.J."/>
            <person name="Herman E.K."/>
            <person name="Klute M.J."/>
            <person name="Nakayama T."/>
            <person name="Obornik M."/>
            <person name="Reyes-Prieto A."/>
            <person name="Armbrust E.V."/>
            <person name="Aves S.J."/>
            <person name="Beiko R.G."/>
            <person name="Coutinho P."/>
            <person name="Dacks J.B."/>
            <person name="Durnford D.G."/>
            <person name="Fast N.M."/>
            <person name="Green B.R."/>
            <person name="Grisdale C.J."/>
            <person name="Hempel F."/>
            <person name="Henrissat B."/>
            <person name="Hoppner M.P."/>
            <person name="Ishida K."/>
            <person name="Kim E."/>
            <person name="Koreny L."/>
            <person name="Kroth P.G."/>
            <person name="Liu Y."/>
            <person name="Malik S.B."/>
            <person name="Maier U.G."/>
            <person name="McRose D."/>
            <person name="Mock T."/>
            <person name="Neilson J.A."/>
            <person name="Onodera N.T."/>
            <person name="Poole A.M."/>
            <person name="Pritham E.J."/>
            <person name="Richards T.A."/>
            <person name="Rocap G."/>
            <person name="Roy S.W."/>
            <person name="Sarai C."/>
            <person name="Schaack S."/>
            <person name="Shirato S."/>
            <person name="Slamovits C.H."/>
            <person name="Spencer D.F."/>
            <person name="Suzuki S."/>
            <person name="Worden A.Z."/>
            <person name="Zauner S."/>
            <person name="Barry K."/>
            <person name="Bell C."/>
            <person name="Bharti A.K."/>
            <person name="Crow J.A."/>
            <person name="Grimwood J."/>
            <person name="Kramer R."/>
            <person name="Lindquist E."/>
            <person name="Lucas S."/>
            <person name="Salamov A."/>
            <person name="McFadden G.I."/>
            <person name="Lane C.E."/>
            <person name="Keeling P.J."/>
            <person name="Gray M.W."/>
            <person name="Grigoriev I.V."/>
            <person name="Archibald J.M."/>
        </authorList>
    </citation>
    <scope>NUCLEOTIDE SEQUENCE</scope>
    <source>
        <strain evidence="12 14">CCMP2712</strain>
    </source>
</reference>
<dbReference type="Pfam" id="PF25780">
    <property type="entry name" value="TPR_IPO5"/>
    <property type="match status" value="1"/>
</dbReference>
<feature type="region of interest" description="Disordered" evidence="10">
    <location>
        <begin position="812"/>
        <end position="834"/>
    </location>
</feature>
<keyword evidence="4" id="KW-0963">Cytoplasm</keyword>
<evidence type="ECO:0000256" key="1">
    <source>
        <dbReference type="ARBA" id="ARBA00004123"/>
    </source>
</evidence>
<evidence type="ECO:0000313" key="13">
    <source>
        <dbReference type="EnsemblProtists" id="EKX39908"/>
    </source>
</evidence>
<dbReference type="RefSeq" id="XP_005826888.1">
    <property type="nucleotide sequence ID" value="XM_005826831.1"/>
</dbReference>
<keyword evidence="5" id="KW-0677">Repeat</keyword>
<dbReference type="InterPro" id="IPR034085">
    <property type="entry name" value="TOG"/>
</dbReference>
<dbReference type="Pfam" id="PF02985">
    <property type="entry name" value="HEAT"/>
    <property type="match status" value="1"/>
</dbReference>
<evidence type="ECO:0000313" key="12">
    <source>
        <dbReference type="EMBL" id="EKX39908.1"/>
    </source>
</evidence>
<dbReference type="InterPro" id="IPR021133">
    <property type="entry name" value="HEAT_type_2"/>
</dbReference>
<dbReference type="InterPro" id="IPR041653">
    <property type="entry name" value="Importin_rep_4"/>
</dbReference>
<evidence type="ECO:0000256" key="2">
    <source>
        <dbReference type="ARBA" id="ARBA00004496"/>
    </source>
</evidence>
<dbReference type="Pfam" id="PF25574">
    <property type="entry name" value="TPR_IMB1"/>
    <property type="match status" value="1"/>
</dbReference>
<accession>L1IUK4</accession>
<evidence type="ECO:0000256" key="6">
    <source>
        <dbReference type="ARBA" id="ARBA00022927"/>
    </source>
</evidence>
<evidence type="ECO:0000259" key="11">
    <source>
        <dbReference type="SMART" id="SM01349"/>
    </source>
</evidence>
<evidence type="ECO:0000256" key="4">
    <source>
        <dbReference type="ARBA" id="ARBA00022490"/>
    </source>
</evidence>
<dbReference type="InterPro" id="IPR011989">
    <property type="entry name" value="ARM-like"/>
</dbReference>
<feature type="domain" description="TOG" evidence="11">
    <location>
        <begin position="356"/>
        <end position="587"/>
    </location>
</feature>
<name>L1IUK4_GUITC</name>
<keyword evidence="3" id="KW-0813">Transport</keyword>
<dbReference type="InterPro" id="IPR041389">
    <property type="entry name" value="Importin_rep_6"/>
</dbReference>
<evidence type="ECO:0000256" key="8">
    <source>
        <dbReference type="ARBA" id="ARBA00023242"/>
    </source>
</evidence>
<keyword evidence="7" id="KW-0007">Acetylation</keyword>
<evidence type="ECO:0000256" key="10">
    <source>
        <dbReference type="SAM" id="MobiDB-lite"/>
    </source>
</evidence>
<dbReference type="Gene3D" id="1.25.10.10">
    <property type="entry name" value="Leucine-rich Repeat Variant"/>
    <property type="match status" value="1"/>
</dbReference>
<dbReference type="SUPFAM" id="SSF48371">
    <property type="entry name" value="ARM repeat"/>
    <property type="match status" value="2"/>
</dbReference>
<dbReference type="PANTHER" id="PTHR10527">
    <property type="entry name" value="IMPORTIN BETA"/>
    <property type="match status" value="1"/>
</dbReference>
<dbReference type="InterPro" id="IPR016024">
    <property type="entry name" value="ARM-type_fold"/>
</dbReference>
<dbReference type="STRING" id="905079.L1IUK4"/>
<feature type="compositionally biased region" description="Acidic residues" evidence="10">
    <location>
        <begin position="819"/>
        <end position="830"/>
    </location>
</feature>
<dbReference type="HOGENOM" id="CLU_003794_0_1_1"/>
<evidence type="ECO:0000256" key="7">
    <source>
        <dbReference type="ARBA" id="ARBA00022990"/>
    </source>
</evidence>
<evidence type="ECO:0000256" key="5">
    <source>
        <dbReference type="ARBA" id="ARBA00022737"/>
    </source>
</evidence>
<dbReference type="InterPro" id="IPR057672">
    <property type="entry name" value="TPR_IPO4/5"/>
</dbReference>
<dbReference type="Proteomes" id="UP000011087">
    <property type="component" value="Unassembled WGS sequence"/>
</dbReference>
<evidence type="ECO:0000313" key="14">
    <source>
        <dbReference type="Proteomes" id="UP000011087"/>
    </source>
</evidence>
<dbReference type="PaxDb" id="55529-EKX39908"/>
<reference evidence="13" key="3">
    <citation type="submission" date="2015-06" db="UniProtKB">
        <authorList>
            <consortium name="EnsemblProtists"/>
        </authorList>
    </citation>
    <scope>IDENTIFICATION</scope>
</reference>
<reference evidence="14" key="2">
    <citation type="submission" date="2012-11" db="EMBL/GenBank/DDBJ databases">
        <authorList>
            <person name="Kuo A."/>
            <person name="Curtis B.A."/>
            <person name="Tanifuji G."/>
            <person name="Burki F."/>
            <person name="Gruber A."/>
            <person name="Irimia M."/>
            <person name="Maruyama S."/>
            <person name="Arias M.C."/>
            <person name="Ball S.G."/>
            <person name="Gile G.H."/>
            <person name="Hirakawa Y."/>
            <person name="Hopkins J.F."/>
            <person name="Rensing S.A."/>
            <person name="Schmutz J."/>
            <person name="Symeonidi A."/>
            <person name="Elias M."/>
            <person name="Eveleigh R.J."/>
            <person name="Herman E.K."/>
            <person name="Klute M.J."/>
            <person name="Nakayama T."/>
            <person name="Obornik M."/>
            <person name="Reyes-Prieto A."/>
            <person name="Armbrust E.V."/>
            <person name="Aves S.J."/>
            <person name="Beiko R.G."/>
            <person name="Coutinho P."/>
            <person name="Dacks J.B."/>
            <person name="Durnford D.G."/>
            <person name="Fast N.M."/>
            <person name="Green B.R."/>
            <person name="Grisdale C."/>
            <person name="Hempe F."/>
            <person name="Henrissat B."/>
            <person name="Hoppner M.P."/>
            <person name="Ishida K.-I."/>
            <person name="Kim E."/>
            <person name="Koreny L."/>
            <person name="Kroth P.G."/>
            <person name="Liu Y."/>
            <person name="Malik S.-B."/>
            <person name="Maier U.G."/>
            <person name="McRose D."/>
            <person name="Mock T."/>
            <person name="Neilson J.A."/>
            <person name="Onodera N.T."/>
            <person name="Poole A.M."/>
            <person name="Pritham E.J."/>
            <person name="Richards T.A."/>
            <person name="Rocap G."/>
            <person name="Roy S.W."/>
            <person name="Sarai C."/>
            <person name="Schaack S."/>
            <person name="Shirato S."/>
            <person name="Slamovits C.H."/>
            <person name="Spencer D.F."/>
            <person name="Suzuki S."/>
            <person name="Worden A.Z."/>
            <person name="Zauner S."/>
            <person name="Barry K."/>
            <person name="Bell C."/>
            <person name="Bharti A.K."/>
            <person name="Crow J.A."/>
            <person name="Grimwood J."/>
            <person name="Kramer R."/>
            <person name="Lindquist E."/>
            <person name="Lucas S."/>
            <person name="Salamov A."/>
            <person name="McFadden G.I."/>
            <person name="Lane C.E."/>
            <person name="Keeling P.J."/>
            <person name="Gray M.W."/>
            <person name="Grigoriev I.V."/>
            <person name="Archibald J.M."/>
        </authorList>
    </citation>
    <scope>NUCLEOTIDE SEQUENCE</scope>
    <source>
        <strain evidence="14">CCMP2712</strain>
    </source>
</reference>
<dbReference type="AlphaFoldDB" id="L1IUK4"/>
<organism evidence="12">
    <name type="scientific">Guillardia theta (strain CCMP2712)</name>
    <name type="common">Cryptophyte</name>
    <dbReference type="NCBI Taxonomy" id="905079"/>
    <lineage>
        <taxon>Eukaryota</taxon>
        <taxon>Cryptophyceae</taxon>
        <taxon>Pyrenomonadales</taxon>
        <taxon>Geminigeraceae</taxon>
        <taxon>Guillardia</taxon>
    </lineage>
</organism>
<feature type="repeat" description="HEAT" evidence="9">
    <location>
        <begin position="905"/>
        <end position="937"/>
    </location>
</feature>
<dbReference type="Pfam" id="PF13513">
    <property type="entry name" value="HEAT_EZ"/>
    <property type="match status" value="1"/>
</dbReference>
<dbReference type="GeneID" id="17296738"/>
<protein>
    <recommendedName>
        <fullName evidence="11">TOG domain-containing protein</fullName>
    </recommendedName>
</protein>
<sequence>MDDRAQFEQLIRGLMDPSNEARKISEASFEQLCAQPERAAPLLCSTMQMSEDEMVRSLTIIMFRKRVTEQFFQQLSPETKAGVKHTLIHCVQHEPSASNRKKLADTTGEVAAMIFESETESWPELFPFLFESAKNPAAHLRESAMLILTRLAFSASDALQQNVNHVKMLCAQTLQDPESKDVRLAALSATGSIVQAFSSYEEQVSDFQEVIPTMCQVLTGLLNENDQDSARIALEEFITMAEEAPKFFRRHLDSLIQLAFQIATANNLEEDTRFLAVELLVTLAEQAPAMMRKQKIFLDNMVPLALQLMLTVEEVDMHAWNSTTDDDDDTELTSLDVGKDALDRLALSLGGKTVFGLAFRQDLLPSFMTHQDWKYRHAALTCIAQIAEGCQKQMKQHLESIVMQTAQCFSDAHPRVRWAAINAMGQLETDLGPDLQERYHAVVLPALITVMDDNANPRVQSHAAAAVINFTEDCKKDTVQPYLEGLLGKLLHLLMGGVRIVQEQAITAIASVADCVQEQFKPFYGGIMPVLKDILRNCVHKEQRMLRGKAMECISLIGIAVGKEVFIADAKEVIDQFLNTQTAALDPDDPQISYLLQVWGRLAKALKHDFIPYLSVVMPPLLNSAGIKADDQVLDDAEEEEEEEEGITTVVVQTEEGAKKVALKTAALEEKSTACNMLVCYFAELKEGMFPFLEQVARLMVPLLAFIYSEEVRTAAASLMPELIDCAISSMRNGLCNQTFVKGLSDMVFQKLVAMIKEEPEPDVQLAMMESLNESMTFGGDGCLGSPEMVVEVLVAMHTVLNEVIERCEKRKKARKDEDFDDDDAENQELEADRDNDLLESISSNIGTLTKHHAEAVHAAFTKYVEVFGTLVSSPVVTHQRIGICIFDELLENLGEHGRTYMPQLLPALVQFSKDRNSEVRQAAVYGLGICAQYGGSVFGQNAAQVLQCLYDNLNHPSAREDSNVYATDNAVSALAKVIEFQAQHMEDRNAAITQFVHYLPVTGDKEEGVQVHGRLCSMVERGEPALQPLLPKVIQVMVAILETETVDEEVTERIRKIFRMFQTTPGVSEVLQQTFASLPPDQQEKINRLMQ</sequence>
<dbReference type="EMBL" id="JH993035">
    <property type="protein sequence ID" value="EKX39908.1"/>
    <property type="molecule type" value="Genomic_DNA"/>
</dbReference>
<dbReference type="eggNOG" id="KOG2171">
    <property type="taxonomic scope" value="Eukaryota"/>
</dbReference>
<dbReference type="GO" id="GO:0006606">
    <property type="term" value="P:protein import into nucleus"/>
    <property type="evidence" value="ECO:0007669"/>
    <property type="project" value="InterPro"/>
</dbReference>
<keyword evidence="14" id="KW-1185">Reference proteome</keyword>
<dbReference type="OMA" id="PKRFVQE"/>
<dbReference type="Pfam" id="PF18829">
    <property type="entry name" value="Importin_rep_6"/>
    <property type="match status" value="1"/>
</dbReference>
<proteinExistence type="predicted"/>